<protein>
    <submittedName>
        <fullName evidence="2">DUF87 domain-containing protein</fullName>
    </submittedName>
</protein>
<dbReference type="RefSeq" id="WP_027200194.1">
    <property type="nucleotide sequence ID" value="NZ_CP069450.1"/>
</dbReference>
<dbReference type="Gene3D" id="3.40.50.300">
    <property type="entry name" value="P-loop containing nucleotide triphosphate hydrolases"/>
    <property type="match status" value="1"/>
</dbReference>
<dbReference type="InterPro" id="IPR043964">
    <property type="entry name" value="P-loop_TraG"/>
</dbReference>
<proteinExistence type="predicted"/>
<accession>A0ABX7H0Q7</accession>
<name>A0ABX7H0Q7_9BACT</name>
<gene>
    <name evidence="2" type="ORF">I6J59_11440</name>
</gene>
<dbReference type="PANTHER" id="PTHR38467">
    <property type="match status" value="1"/>
</dbReference>
<dbReference type="Gene3D" id="1.10.8.730">
    <property type="match status" value="1"/>
</dbReference>
<dbReference type="PANTHER" id="PTHR38467:SF1">
    <property type="entry name" value="CONJUGATIVE TRANSFER: ASSEMBLY"/>
    <property type="match status" value="1"/>
</dbReference>
<keyword evidence="3" id="KW-1185">Reference proteome</keyword>
<dbReference type="GeneID" id="93098839"/>
<dbReference type="Proteomes" id="UP000654720">
    <property type="component" value="Chromosome"/>
</dbReference>
<feature type="domain" description="TraG P-loop" evidence="1">
    <location>
        <begin position="416"/>
        <end position="554"/>
    </location>
</feature>
<feature type="domain" description="TraG P-loop" evidence="1">
    <location>
        <begin position="584"/>
        <end position="871"/>
    </location>
</feature>
<sequence length="906" mass="104320">MITYIILVFLALCIGMAISVYTFGTGGKRKRIFQDIYFSVEDAGGIGVLYTKTGEYSAVLKVENPVQQYCANIDAYYEFTQLFTAIAQTLGEGYAMHKQDIFVKKQFSDENNKAKMEFLSSSYFKYFTGRAYTDCECYLTITQEVKKSRLFSYDSKKWKDFLVKIRKVHDLMKDAGVHVRFLNKQEVSEYVDRYFAMNFKDKLIPMSNFKVDDECISMGDKRCKIYSLVDVDSISLPSVIRPYTNVEVNNSSMPVDLISAVSSIPNTEAVVYNQILFIPNQKRELAMLDKKKNRHSSMPNPSNQMAVDDIKRVQEVIARESKQLVYTHYNIVIVMSADSDVNKCTNHLENSFSRLGIHISKRAYNQLELFVNSFPGNCYGMNPEYDRFLTLSDAAACLMYKERILHSELTPLKIYYTDRQGVPVAIDITGKEGTEKLTDNSNFFCLGPSGSGKSFHMNSVVRQLHEQGTDIVMVDTGNSYEGLCEYLGGKYISYTEEKPITMNPFRINRQELNVEKVGFLKNLILLIWKGSQGSVTKTEDRLIEQVITEYYDTYFNGFNGFTPPQREDLRKSLMIDERNKKHNLAENEDVLSSRIERIIDDIECRRKELKVESLSFNTFYEYSVQRIPDICNENSIAGIDISTYRYMMRDFYRGGNHDKTLNENMDSSLFDETFIVFEIDSIKDDPLLFPLVTLIIMDVFLQKMRIKKNRKCLVIEEAWKAIASPLMAEYIKFMYKTARKFWASVGVVTQEIQDIIGSEIVKEAIINNSDVVMLLDQSKFRERFDTIKAILGLTDVDCKKIFTINRLDNKEGRSFFREVFIRRGTTSGVYGVEEPHECYMTYTTERAEKEALKLYKAELQCSHQEAIKRYCSDWEKSGIGKSLAFAQTVNKAGKVLNLTHSQSQNA</sequence>
<dbReference type="InterPro" id="IPR027417">
    <property type="entry name" value="P-loop_NTPase"/>
</dbReference>
<dbReference type="EMBL" id="CP069450">
    <property type="protein sequence ID" value="QRO48572.1"/>
    <property type="molecule type" value="Genomic_DNA"/>
</dbReference>
<organism evidence="2 3">
    <name type="scientific">Butyricimonas virosa</name>
    <dbReference type="NCBI Taxonomy" id="544645"/>
    <lineage>
        <taxon>Bacteria</taxon>
        <taxon>Pseudomonadati</taxon>
        <taxon>Bacteroidota</taxon>
        <taxon>Bacteroidia</taxon>
        <taxon>Bacteroidales</taxon>
        <taxon>Odoribacteraceae</taxon>
        <taxon>Butyricimonas</taxon>
    </lineage>
</organism>
<dbReference type="SUPFAM" id="SSF52540">
    <property type="entry name" value="P-loop containing nucleoside triphosphate hydrolases"/>
    <property type="match status" value="1"/>
</dbReference>
<reference evidence="2 3" key="1">
    <citation type="submission" date="2021-02" db="EMBL/GenBank/DDBJ databases">
        <title>FDA dAtabase for Regulatory Grade micrObial Sequences (FDA-ARGOS): Supporting development and validation of Infectious Disease Dx tests.</title>
        <authorList>
            <person name="Carlson P."/>
            <person name="Fischbach M."/>
            <person name="Hastie J."/>
            <person name="Bilen M."/>
            <person name="Cheng A."/>
            <person name="Tallon L."/>
            <person name="Sadzewicz L."/>
            <person name="Zhao X."/>
            <person name="Boylan J."/>
            <person name="Ott S."/>
            <person name="Bowen H."/>
            <person name="Vavikolanu K."/>
            <person name="Mehta A."/>
            <person name="Aluvathingal J."/>
            <person name="Nadendla S."/>
            <person name="Yan Y."/>
            <person name="Sichtig H."/>
        </authorList>
    </citation>
    <scope>NUCLEOTIDE SEQUENCE [LARGE SCALE GENOMIC DNA]</scope>
    <source>
        <strain evidence="2 3">FDAARGOS_1229</strain>
    </source>
</reference>
<dbReference type="Pfam" id="PF19044">
    <property type="entry name" value="P-loop_TraG"/>
    <property type="match status" value="2"/>
</dbReference>
<evidence type="ECO:0000259" key="1">
    <source>
        <dbReference type="Pfam" id="PF19044"/>
    </source>
</evidence>
<dbReference type="InterPro" id="IPR053155">
    <property type="entry name" value="F-pilin_assembly_TraC"/>
</dbReference>
<evidence type="ECO:0000313" key="3">
    <source>
        <dbReference type="Proteomes" id="UP000654720"/>
    </source>
</evidence>
<evidence type="ECO:0000313" key="2">
    <source>
        <dbReference type="EMBL" id="QRO48572.1"/>
    </source>
</evidence>